<sequence>MKKLLITSSILLVTLVAACSNTPDASKSTSIPTHSAKAASYSGETRTTDQLLTALATVDESWTERLDENPNTVTTFTKSNCSIWVYNSFQDAVDDDEGTNGDSWTYIGSYGQLGLILNGTLDECRSGIPEDVWVPNYVDEVTSSSKVLSASEAQILECLTIHSDCLKDEDKSLPGHSLMSPLESLEQLLILDENGFCVDSVGEMVTAQLAGCELTEEKAGSNPEIINSSGLWVIETRSVRDIVSAAASTSPHLGKYMIYGDGWVVLVHGSTEAQKDMFIEMNKLINGHLVARY</sequence>
<dbReference type="PROSITE" id="PS51257">
    <property type="entry name" value="PROKAR_LIPOPROTEIN"/>
    <property type="match status" value="1"/>
</dbReference>
<protein>
    <submittedName>
        <fullName evidence="1">Unannotated protein</fullName>
    </submittedName>
</protein>
<accession>A0A6J6NPR6</accession>
<reference evidence="1" key="1">
    <citation type="submission" date="2020-05" db="EMBL/GenBank/DDBJ databases">
        <authorList>
            <person name="Chiriac C."/>
            <person name="Salcher M."/>
            <person name="Ghai R."/>
            <person name="Kavagutti S V."/>
        </authorList>
    </citation>
    <scope>NUCLEOTIDE SEQUENCE</scope>
</reference>
<evidence type="ECO:0000313" key="1">
    <source>
        <dbReference type="EMBL" id="CAB4688529.1"/>
    </source>
</evidence>
<organism evidence="1">
    <name type="scientific">freshwater metagenome</name>
    <dbReference type="NCBI Taxonomy" id="449393"/>
    <lineage>
        <taxon>unclassified sequences</taxon>
        <taxon>metagenomes</taxon>
        <taxon>ecological metagenomes</taxon>
    </lineage>
</organism>
<name>A0A6J6NPR6_9ZZZZ</name>
<gene>
    <name evidence="1" type="ORF">UFOPK2373_00651</name>
</gene>
<dbReference type="EMBL" id="CAEZXL010000099">
    <property type="protein sequence ID" value="CAB4688529.1"/>
    <property type="molecule type" value="Genomic_DNA"/>
</dbReference>
<proteinExistence type="predicted"/>
<dbReference type="AlphaFoldDB" id="A0A6J6NPR6"/>